<dbReference type="EMBL" id="CP002792">
    <property type="protein sequence ID" value="AEH06898.1"/>
    <property type="molecule type" value="Genomic_DNA"/>
</dbReference>
<dbReference type="RefSeq" id="WP_013867082.1">
    <property type="nucleotide sequence ID" value="NC_015636.1"/>
</dbReference>
<keyword evidence="4" id="KW-1185">Reference proteome</keyword>
<name>F8AMR7_METOI</name>
<dbReference type="Gene3D" id="2.30.30.100">
    <property type="match status" value="1"/>
</dbReference>
<evidence type="ECO:0000313" key="4">
    <source>
        <dbReference type="Proteomes" id="UP000009296"/>
    </source>
</evidence>
<dbReference type="OrthoDB" id="46252at2157"/>
<protein>
    <submittedName>
        <fullName evidence="3">Biotin/acetyl-CoA-carboxylase ligase</fullName>
    </submittedName>
</protein>
<dbReference type="HOGENOM" id="CLU_051096_3_1_2"/>
<dbReference type="SUPFAM" id="SSF55681">
    <property type="entry name" value="Class II aaRS and biotin synthetases"/>
    <property type="match status" value="1"/>
</dbReference>
<evidence type="ECO:0000259" key="2">
    <source>
        <dbReference type="PROSITE" id="PS51733"/>
    </source>
</evidence>
<dbReference type="KEGG" id="mok:Metok_0927"/>
<dbReference type="GO" id="GO:0004077">
    <property type="term" value="F:biotin--[biotin carboxyl-carrier protein] ligase activity"/>
    <property type="evidence" value="ECO:0007669"/>
    <property type="project" value="InterPro"/>
</dbReference>
<proteinExistence type="predicted"/>
<dbReference type="Proteomes" id="UP000009296">
    <property type="component" value="Chromosome"/>
</dbReference>
<dbReference type="eggNOG" id="arCOG01940">
    <property type="taxonomic scope" value="Archaea"/>
</dbReference>
<dbReference type="InterPro" id="IPR045864">
    <property type="entry name" value="aa-tRNA-synth_II/BPL/LPL"/>
</dbReference>
<evidence type="ECO:0000313" key="3">
    <source>
        <dbReference type="EMBL" id="AEH06898.1"/>
    </source>
</evidence>
<dbReference type="InterPro" id="IPR004408">
    <property type="entry name" value="Biotin_CoA_COase_ligase"/>
</dbReference>
<dbReference type="STRING" id="647113.Metok_0927"/>
<dbReference type="Gene3D" id="3.30.930.10">
    <property type="entry name" value="Bira Bifunctional Protein, Domain 2"/>
    <property type="match status" value="1"/>
</dbReference>
<feature type="domain" description="BPL/LPL catalytic" evidence="2">
    <location>
        <begin position="1"/>
        <end position="209"/>
    </location>
</feature>
<organism evidence="3 4">
    <name type="scientific">Methanothermococcus okinawensis (strain DSM 14208 / JCM 11175 / IH1)</name>
    <dbReference type="NCBI Taxonomy" id="647113"/>
    <lineage>
        <taxon>Archaea</taxon>
        <taxon>Methanobacteriati</taxon>
        <taxon>Methanobacteriota</taxon>
        <taxon>Methanomada group</taxon>
        <taxon>Methanococci</taxon>
        <taxon>Methanococcales</taxon>
        <taxon>Methanococcaceae</taxon>
        <taxon>Methanothermococcus</taxon>
    </lineage>
</organism>
<dbReference type="AlphaFoldDB" id="F8AMR7"/>
<gene>
    <name evidence="3" type="ordered locus">Metok_0927</name>
</gene>
<dbReference type="PROSITE" id="PS51733">
    <property type="entry name" value="BPL_LPL_CATALYTIC"/>
    <property type="match status" value="1"/>
</dbReference>
<sequence>MEFDIIKLKEIDSTNKYCYKLGKKGKRNLIVVSDIQTGGVGRLERKWYSNFGGLYFSMLLDLEEFKKRCSNNNIGKLNFLGSLSVVETLKCYLKNGNNTYNDIDNNINDNNKVNSAKYNNNNNLGIKFPNDVIVRINNNDKKLSGILSEVNMNYGFLVLGVGVNINNSIPNEIKDIAISLKELGGKEFDRFNILDKYICNFENNYFLDDDKILKKYKRYSLTIGKYVKIITPNKEIKGKVLNIDYNGIYLENHNEIEHISVGDCIHLR</sequence>
<dbReference type="NCBIfam" id="TIGR00121">
    <property type="entry name" value="birA_ligase"/>
    <property type="match status" value="1"/>
</dbReference>
<accession>F8AMR7</accession>
<evidence type="ECO:0000256" key="1">
    <source>
        <dbReference type="ARBA" id="ARBA00022598"/>
    </source>
</evidence>
<reference evidence="3" key="1">
    <citation type="submission" date="2011-05" db="EMBL/GenBank/DDBJ databases">
        <title>Complete sequence of chromosome of Methanothermococcus okinawensis IH1.</title>
        <authorList>
            <consortium name="US DOE Joint Genome Institute"/>
            <person name="Lucas S."/>
            <person name="Han J."/>
            <person name="Lapidus A."/>
            <person name="Cheng J.-F."/>
            <person name="Goodwin L."/>
            <person name="Pitluck S."/>
            <person name="Peters L."/>
            <person name="Mikhailova N."/>
            <person name="Held B."/>
            <person name="Han C."/>
            <person name="Tapia R."/>
            <person name="Land M."/>
            <person name="Hauser L."/>
            <person name="Kyrpides N."/>
            <person name="Ivanova N."/>
            <person name="Pagani I."/>
            <person name="Sieprawska-Lupa M."/>
            <person name="Takai K."/>
            <person name="Miyazaki J."/>
            <person name="Whitman W."/>
            <person name="Woyke T."/>
        </authorList>
    </citation>
    <scope>NUCLEOTIDE SEQUENCE [LARGE SCALE GENOMIC DNA]</scope>
    <source>
        <strain evidence="3">IH1</strain>
    </source>
</reference>
<dbReference type="Pfam" id="PF03099">
    <property type="entry name" value="BPL_LplA_LipB"/>
    <property type="match status" value="1"/>
</dbReference>
<dbReference type="GeneID" id="10773077"/>
<keyword evidence="1 3" id="KW-0436">Ligase</keyword>
<dbReference type="GO" id="GO:0005737">
    <property type="term" value="C:cytoplasm"/>
    <property type="evidence" value="ECO:0007669"/>
    <property type="project" value="TreeGrafter"/>
</dbReference>
<dbReference type="PANTHER" id="PTHR12835">
    <property type="entry name" value="BIOTIN PROTEIN LIGASE"/>
    <property type="match status" value="1"/>
</dbReference>
<dbReference type="InterPro" id="IPR004143">
    <property type="entry name" value="BPL_LPL_catalytic"/>
</dbReference>
<dbReference type="PANTHER" id="PTHR12835:SF5">
    <property type="entry name" value="BIOTIN--PROTEIN LIGASE"/>
    <property type="match status" value="1"/>
</dbReference>